<keyword evidence="6" id="KW-0732">Signal</keyword>
<gene>
    <name evidence="8" type="ORF">Poly30_02730</name>
</gene>
<dbReference type="RefSeq" id="WP_145194226.1">
    <property type="nucleotide sequence ID" value="NZ_CP036434.1"/>
</dbReference>
<feature type="domain" description="Cytochrome c" evidence="7">
    <location>
        <begin position="107"/>
        <end position="221"/>
    </location>
</feature>
<dbReference type="Pfam" id="PF07635">
    <property type="entry name" value="PSCyt1"/>
    <property type="match status" value="1"/>
</dbReference>
<dbReference type="InterPro" id="IPR011444">
    <property type="entry name" value="DUF1549"/>
</dbReference>
<dbReference type="Pfam" id="PF07583">
    <property type="entry name" value="PSCyt2"/>
    <property type="match status" value="1"/>
</dbReference>
<dbReference type="InterPro" id="IPR009056">
    <property type="entry name" value="Cyt_c-like_dom"/>
</dbReference>
<feature type="signal peptide" evidence="6">
    <location>
        <begin position="1"/>
        <end position="21"/>
    </location>
</feature>
<dbReference type="Pfam" id="PF07587">
    <property type="entry name" value="PSD1"/>
    <property type="match status" value="1"/>
</dbReference>
<dbReference type="GO" id="GO:0046872">
    <property type="term" value="F:metal ion binding"/>
    <property type="evidence" value="ECO:0007669"/>
    <property type="project" value="UniProtKB-KW"/>
</dbReference>
<evidence type="ECO:0000256" key="3">
    <source>
        <dbReference type="ARBA" id="ARBA00023004"/>
    </source>
</evidence>
<evidence type="ECO:0000259" key="7">
    <source>
        <dbReference type="PROSITE" id="PS51007"/>
    </source>
</evidence>
<evidence type="ECO:0000256" key="6">
    <source>
        <dbReference type="SAM" id="SignalP"/>
    </source>
</evidence>
<dbReference type="InterPro" id="IPR022655">
    <property type="entry name" value="DUF1553"/>
</dbReference>
<dbReference type="AlphaFoldDB" id="A0A518EL18"/>
<proteinExistence type="predicted"/>
<dbReference type="PANTHER" id="PTHR35889">
    <property type="entry name" value="CYCLOINULO-OLIGOSACCHARIDE FRUCTANOTRANSFERASE-RELATED"/>
    <property type="match status" value="1"/>
</dbReference>
<evidence type="ECO:0000256" key="4">
    <source>
        <dbReference type="PROSITE-ProRule" id="PRU00433"/>
    </source>
</evidence>
<keyword evidence="3 4" id="KW-0408">Iron</keyword>
<dbReference type="GO" id="GO:0009055">
    <property type="term" value="F:electron transfer activity"/>
    <property type="evidence" value="ECO:0007669"/>
    <property type="project" value="InterPro"/>
</dbReference>
<keyword evidence="9" id="KW-1185">Reference proteome</keyword>
<dbReference type="GO" id="GO:0020037">
    <property type="term" value="F:heme binding"/>
    <property type="evidence" value="ECO:0007669"/>
    <property type="project" value="InterPro"/>
</dbReference>
<dbReference type="PROSITE" id="PS51007">
    <property type="entry name" value="CYTC"/>
    <property type="match status" value="1"/>
</dbReference>
<dbReference type="Proteomes" id="UP000320390">
    <property type="component" value="Chromosome"/>
</dbReference>
<evidence type="ECO:0000313" key="8">
    <source>
        <dbReference type="EMBL" id="QDV04780.1"/>
    </source>
</evidence>
<dbReference type="InterPro" id="IPR011429">
    <property type="entry name" value="Cyt_c_Planctomycete-type"/>
</dbReference>
<evidence type="ECO:0000256" key="5">
    <source>
        <dbReference type="SAM" id="MobiDB-lite"/>
    </source>
</evidence>
<dbReference type="EMBL" id="CP036434">
    <property type="protein sequence ID" value="QDV04780.1"/>
    <property type="molecule type" value="Genomic_DNA"/>
</dbReference>
<evidence type="ECO:0000256" key="1">
    <source>
        <dbReference type="ARBA" id="ARBA00022617"/>
    </source>
</evidence>
<keyword evidence="1 4" id="KW-0349">Heme</keyword>
<dbReference type="SUPFAM" id="SSF46626">
    <property type="entry name" value="Cytochrome c"/>
    <property type="match status" value="1"/>
</dbReference>
<name>A0A518EL18_9BACT</name>
<feature type="region of interest" description="Disordered" evidence="5">
    <location>
        <begin position="909"/>
        <end position="953"/>
    </location>
</feature>
<sequence length="982" mass="108153" precursor="true">MKPNAPALILAASAVILSVHLADLSLGQEQDRDPARAFEALKRRFDKDLNGKISEAEFGGRARAWKRLDLDGDGWLTLADIEARIAAGSAAGAKKGKPEVTSRAKGQDAQVGASAAATAGAGPATPEQIKFFETRVRPVLANECFSCHSTGGRAKGGLSLDSRAGFLDGGATGPALVPGDVEASAFIEAIRYGDPMFSMPPKTKLSDEAITDLEAWVRMGAPWPEEAEPEMVEMSGSGSTGSAADEVPSKSLNREIDLEAGRQFWSLRPVVRAEPVAVKEDDWSRNEVDRFLIHAMRAAGVEPVGDADDRTWLRRVTFDLTGLPPTLEAIAAYEADESPERDAHVVDRLLASDDYAERWGRHWLDVARYAESSGKERNIVYPHAWRYRDWVLEAFRQDMPYNEFLQLQIAGDLAPAADDDERAWNQIATGYLALGAKGHANRDKIRFQLDLVDEQIDAFSQGMLGMTLSCARCHDHKFDPVPTEDYYSLAGIMLSTETHFGTRASAANRQGSDLLELPSGASVPNGPTMSPLLLQFLDRGAERLADQVDEQMMKKEEGMLTADQISALQRRIRQDQLGLLEDLLSRFDDRGKALPSNRLAMGVSEGEPRDIAVLERGELDRPGEVVARGIPQVFRNGAGDGIVREGSGRAELGAWLASDDNPLTPRVWANRVWLHLFGKGLVPTPDNFGFAGQAPSHPELVDWLASELVAQGWSTKALIRELVLSRAYRLDSTGDRANEKIDPDVVWLWRMPERRMESEALRDAMLVIAGTLSPERPVGSPLGTFEGLLREDQSLAVLMREMPVRSVYLPSPRGQLVDTLEAFDAPDPEFVTGDRDETTVATQALFLMNDGEVLRLADAFADRLLARKGSDADRVTMAFELAYGRKPSREESRVVQAFLKDFARSVEKEARQKETPVSGADRKADDEKSRRARRLRERKRAREEELRKTYGGAPAAIEDPERAAWSAFAQSLFQSAEFRVIG</sequence>
<feature type="compositionally biased region" description="Basic residues" evidence="5">
    <location>
        <begin position="930"/>
        <end position="939"/>
    </location>
</feature>
<dbReference type="OrthoDB" id="127107at2"/>
<dbReference type="InterPro" id="IPR036909">
    <property type="entry name" value="Cyt_c-like_dom_sf"/>
</dbReference>
<dbReference type="Gene3D" id="1.10.760.10">
    <property type="entry name" value="Cytochrome c-like domain"/>
    <property type="match status" value="1"/>
</dbReference>
<reference evidence="8 9" key="1">
    <citation type="submission" date="2019-02" db="EMBL/GenBank/DDBJ databases">
        <title>Deep-cultivation of Planctomycetes and their phenomic and genomic characterization uncovers novel biology.</title>
        <authorList>
            <person name="Wiegand S."/>
            <person name="Jogler M."/>
            <person name="Boedeker C."/>
            <person name="Pinto D."/>
            <person name="Vollmers J."/>
            <person name="Rivas-Marin E."/>
            <person name="Kohn T."/>
            <person name="Peeters S.H."/>
            <person name="Heuer A."/>
            <person name="Rast P."/>
            <person name="Oberbeckmann S."/>
            <person name="Bunk B."/>
            <person name="Jeske O."/>
            <person name="Meyerdierks A."/>
            <person name="Storesund J.E."/>
            <person name="Kallscheuer N."/>
            <person name="Luecker S."/>
            <person name="Lage O.M."/>
            <person name="Pohl T."/>
            <person name="Merkel B.J."/>
            <person name="Hornburger P."/>
            <person name="Mueller R.-W."/>
            <person name="Bruemmer F."/>
            <person name="Labrenz M."/>
            <person name="Spormann A.M."/>
            <person name="Op den Camp H."/>
            <person name="Overmann J."/>
            <person name="Amann R."/>
            <person name="Jetten M.S.M."/>
            <person name="Mascher T."/>
            <person name="Medema M.H."/>
            <person name="Devos D.P."/>
            <person name="Kaster A.-K."/>
            <person name="Ovreas L."/>
            <person name="Rohde M."/>
            <person name="Galperin M.Y."/>
            <person name="Jogler C."/>
        </authorList>
    </citation>
    <scope>NUCLEOTIDE SEQUENCE [LARGE SCALE GENOMIC DNA]</scope>
    <source>
        <strain evidence="8 9">Poly30</strain>
    </source>
</reference>
<keyword evidence="2 4" id="KW-0479">Metal-binding</keyword>
<feature type="chain" id="PRO_5021796003" evidence="6">
    <location>
        <begin position="22"/>
        <end position="982"/>
    </location>
</feature>
<dbReference type="PANTHER" id="PTHR35889:SF3">
    <property type="entry name" value="F-BOX DOMAIN-CONTAINING PROTEIN"/>
    <property type="match status" value="1"/>
</dbReference>
<protein>
    <submittedName>
        <fullName evidence="8">Planctomycete cytochrome C</fullName>
    </submittedName>
</protein>
<evidence type="ECO:0000313" key="9">
    <source>
        <dbReference type="Proteomes" id="UP000320390"/>
    </source>
</evidence>
<accession>A0A518EL18</accession>
<evidence type="ECO:0000256" key="2">
    <source>
        <dbReference type="ARBA" id="ARBA00022723"/>
    </source>
</evidence>
<organism evidence="8 9">
    <name type="scientific">Saltatorellus ferox</name>
    <dbReference type="NCBI Taxonomy" id="2528018"/>
    <lineage>
        <taxon>Bacteria</taxon>
        <taxon>Pseudomonadati</taxon>
        <taxon>Planctomycetota</taxon>
        <taxon>Planctomycetia</taxon>
        <taxon>Planctomycetia incertae sedis</taxon>
        <taxon>Saltatorellus</taxon>
    </lineage>
</organism>
<feature type="compositionally biased region" description="Basic and acidic residues" evidence="5">
    <location>
        <begin position="909"/>
        <end position="929"/>
    </location>
</feature>